<dbReference type="Gene3D" id="3.40.50.300">
    <property type="entry name" value="P-loop containing nucleotide triphosphate hydrolases"/>
    <property type="match status" value="1"/>
</dbReference>
<dbReference type="Proteomes" id="UP001523369">
    <property type="component" value="Unassembled WGS sequence"/>
</dbReference>
<organism evidence="2 3">
    <name type="scientific">Paractinoplanes aksuensis</name>
    <dbReference type="NCBI Taxonomy" id="2939490"/>
    <lineage>
        <taxon>Bacteria</taxon>
        <taxon>Bacillati</taxon>
        <taxon>Actinomycetota</taxon>
        <taxon>Actinomycetes</taxon>
        <taxon>Micromonosporales</taxon>
        <taxon>Micromonosporaceae</taxon>
        <taxon>Paractinoplanes</taxon>
    </lineage>
</organism>
<gene>
    <name evidence="2" type="ORF">M1L60_14110</name>
</gene>
<dbReference type="RefSeq" id="WP_253237848.1">
    <property type="nucleotide sequence ID" value="NZ_JAMYJR010000013.1"/>
</dbReference>
<name>A0ABT1DLL2_9ACTN</name>
<dbReference type="InterPro" id="IPR003593">
    <property type="entry name" value="AAA+_ATPase"/>
</dbReference>
<evidence type="ECO:0000313" key="3">
    <source>
        <dbReference type="Proteomes" id="UP001523369"/>
    </source>
</evidence>
<reference evidence="2 3" key="1">
    <citation type="submission" date="2022-06" db="EMBL/GenBank/DDBJ databases">
        <title>New Species of the Genus Actinoplanes, ActinopZanes ferrugineus.</title>
        <authorList>
            <person name="Ding P."/>
        </authorList>
    </citation>
    <scope>NUCLEOTIDE SEQUENCE [LARGE SCALE GENOMIC DNA]</scope>
    <source>
        <strain evidence="2 3">TRM88003</strain>
    </source>
</reference>
<sequence>MTIPEQPPGWWFYRGDGIPAPGDERLRLPDPPAWRTFDGGPVQAPPPEDDADISRKLGRFDTLPVRRASRAECDMVNAALWLRRPLLVTGSPGTGKSAIAFRIARELRLGRVLEWSITSRTTLRSGLYEYDAIGRAQDSRSGPGGPAGIGDFIRLGPLGTALLAYERPRVLLIDELDKSDIDLPNDLLHILENGHYTVPELVRVSSRQPQSSVYTDDSDRMAAIHEGRVLCRAFPIVLITSNGERDFPPAFLRRCLLLNLPAPGPEDLAAMVKAQLPALENGQRQLIDDFLARPADDFLARDQLLNAVYLTASGVYDHDREAWQRLVTDIWHSLSLER</sequence>
<comment type="caution">
    <text evidence="2">The sequence shown here is derived from an EMBL/GenBank/DDBJ whole genome shotgun (WGS) entry which is preliminary data.</text>
</comment>
<dbReference type="EMBL" id="JAMYJR010000013">
    <property type="protein sequence ID" value="MCO8271727.1"/>
    <property type="molecule type" value="Genomic_DNA"/>
</dbReference>
<dbReference type="CDD" id="cd00009">
    <property type="entry name" value="AAA"/>
    <property type="match status" value="1"/>
</dbReference>
<dbReference type="SUPFAM" id="SSF52540">
    <property type="entry name" value="P-loop containing nucleoside triphosphate hydrolases"/>
    <property type="match status" value="1"/>
</dbReference>
<dbReference type="InterPro" id="IPR027417">
    <property type="entry name" value="P-loop_NTPase"/>
</dbReference>
<keyword evidence="3" id="KW-1185">Reference proteome</keyword>
<proteinExistence type="predicted"/>
<feature type="domain" description="AAA+ ATPase" evidence="1">
    <location>
        <begin position="82"/>
        <end position="266"/>
    </location>
</feature>
<dbReference type="InterPro" id="IPR011704">
    <property type="entry name" value="ATPase_dyneun-rel_AAA"/>
</dbReference>
<evidence type="ECO:0000313" key="2">
    <source>
        <dbReference type="EMBL" id="MCO8271727.1"/>
    </source>
</evidence>
<dbReference type="SMART" id="SM00382">
    <property type="entry name" value="AAA"/>
    <property type="match status" value="1"/>
</dbReference>
<evidence type="ECO:0000259" key="1">
    <source>
        <dbReference type="SMART" id="SM00382"/>
    </source>
</evidence>
<accession>A0ABT1DLL2</accession>
<dbReference type="Pfam" id="PF07728">
    <property type="entry name" value="AAA_5"/>
    <property type="match status" value="1"/>
</dbReference>
<protein>
    <submittedName>
        <fullName evidence="2">MoxR family ATPase</fullName>
    </submittedName>
</protein>